<keyword evidence="2" id="KW-0677">Repeat</keyword>
<accession>A0A4Q1JS16</accession>
<evidence type="ECO:0000259" key="4">
    <source>
        <dbReference type="Pfam" id="PF13205"/>
    </source>
</evidence>
<dbReference type="Pfam" id="PF25023">
    <property type="entry name" value="TEN_YD-shell"/>
    <property type="match status" value="1"/>
</dbReference>
<evidence type="ECO:0000313" key="7">
    <source>
        <dbReference type="EMBL" id="RXR01470.1"/>
    </source>
</evidence>
<proteinExistence type="predicted"/>
<evidence type="ECO:0000256" key="3">
    <source>
        <dbReference type="SAM" id="MobiDB-lite"/>
    </source>
</evidence>
<reference evidence="7 8" key="1">
    <citation type="submission" date="2019-01" db="EMBL/GenBank/DDBJ databases">
        <title>Pseudoxanthomonas composti sp. nov., isolated from compost.</title>
        <authorList>
            <person name="Yang G."/>
        </authorList>
    </citation>
    <scope>NUCLEOTIDE SEQUENCE [LARGE SCALE GENOMIC DNA]</scope>
    <source>
        <strain evidence="7 8">GSS15</strain>
    </source>
</reference>
<dbReference type="PANTHER" id="PTHR32305">
    <property type="match status" value="1"/>
</dbReference>
<dbReference type="Pfam" id="PF05593">
    <property type="entry name" value="RHS_repeat"/>
    <property type="match status" value="4"/>
</dbReference>
<evidence type="ECO:0000313" key="8">
    <source>
        <dbReference type="Proteomes" id="UP000289784"/>
    </source>
</evidence>
<keyword evidence="1" id="KW-0732">Signal</keyword>
<dbReference type="GO" id="GO:0030246">
    <property type="term" value="F:carbohydrate binding"/>
    <property type="evidence" value="ECO:0007669"/>
    <property type="project" value="InterPro"/>
</dbReference>
<dbReference type="SUPFAM" id="SSF50965">
    <property type="entry name" value="Galactose oxidase, central domain"/>
    <property type="match status" value="1"/>
</dbReference>
<dbReference type="InterPro" id="IPR013784">
    <property type="entry name" value="Carb-bd-like_fold"/>
</dbReference>
<dbReference type="PANTHER" id="PTHR32305:SF15">
    <property type="entry name" value="PROTEIN RHSA-RELATED"/>
    <property type="match status" value="1"/>
</dbReference>
<gene>
    <name evidence="7" type="ORF">EPA99_16225</name>
</gene>
<organism evidence="7 8">
    <name type="scientific">Pseudoxanthomonas composti</name>
    <dbReference type="NCBI Taxonomy" id="2137479"/>
    <lineage>
        <taxon>Bacteria</taxon>
        <taxon>Pseudomonadati</taxon>
        <taxon>Pseudomonadota</taxon>
        <taxon>Gammaproteobacteria</taxon>
        <taxon>Lysobacterales</taxon>
        <taxon>Lysobacteraceae</taxon>
        <taxon>Pseudoxanthomonas</taxon>
    </lineage>
</organism>
<dbReference type="Proteomes" id="UP000289784">
    <property type="component" value="Unassembled WGS sequence"/>
</dbReference>
<dbReference type="Gene3D" id="2.180.10.10">
    <property type="entry name" value="RHS repeat-associated core"/>
    <property type="match status" value="2"/>
</dbReference>
<dbReference type="InterPro" id="IPR011043">
    <property type="entry name" value="Gal_Oxase/kelch_b-propeller"/>
</dbReference>
<dbReference type="Pfam" id="PF13205">
    <property type="entry name" value="Big_5"/>
    <property type="match status" value="1"/>
</dbReference>
<dbReference type="InterPro" id="IPR031325">
    <property type="entry name" value="RHS_repeat"/>
</dbReference>
<keyword evidence="8" id="KW-1185">Reference proteome</keyword>
<dbReference type="InterPro" id="IPR050708">
    <property type="entry name" value="T6SS_VgrG/RHS"/>
</dbReference>
<dbReference type="InterPro" id="IPR015915">
    <property type="entry name" value="Kelch-typ_b-propeller"/>
</dbReference>
<feature type="domain" description="DUF6531" evidence="5">
    <location>
        <begin position="690"/>
        <end position="765"/>
    </location>
</feature>
<feature type="domain" description="SbsA Ig-like" evidence="4">
    <location>
        <begin position="239"/>
        <end position="340"/>
    </location>
</feature>
<dbReference type="Gene3D" id="3.90.1720.70">
    <property type="match status" value="1"/>
</dbReference>
<dbReference type="InterPro" id="IPR045351">
    <property type="entry name" value="DUF6531"/>
</dbReference>
<dbReference type="InterPro" id="IPR022385">
    <property type="entry name" value="Rhs_assc_core"/>
</dbReference>
<comment type="caution">
    <text evidence="7">The sequence shown here is derived from an EMBL/GenBank/DDBJ whole genome shotgun (WGS) entry which is preliminary data.</text>
</comment>
<evidence type="ECO:0000259" key="5">
    <source>
        <dbReference type="Pfam" id="PF20148"/>
    </source>
</evidence>
<dbReference type="NCBIfam" id="TIGR01643">
    <property type="entry name" value="YD_repeat_2x"/>
    <property type="match status" value="5"/>
</dbReference>
<evidence type="ECO:0000259" key="6">
    <source>
        <dbReference type="Pfam" id="PF25023"/>
    </source>
</evidence>
<name>A0A4Q1JS16_9GAMM</name>
<evidence type="ECO:0000256" key="2">
    <source>
        <dbReference type="ARBA" id="ARBA00022737"/>
    </source>
</evidence>
<dbReference type="Pfam" id="PF20148">
    <property type="entry name" value="DUF6531"/>
    <property type="match status" value="1"/>
</dbReference>
<feature type="domain" description="Teneurin-like YD-shell" evidence="6">
    <location>
        <begin position="1359"/>
        <end position="1600"/>
    </location>
</feature>
<protein>
    <submittedName>
        <fullName evidence="7">Type IV secretion protein Rhs</fullName>
    </submittedName>
</protein>
<dbReference type="InterPro" id="IPR056823">
    <property type="entry name" value="TEN-like_YD-shell"/>
</dbReference>
<sequence length="1789" mass="191905">MDNAGLQLKVWGRGALLGVLAAMSTGDVQGFAESSSSASVQKSEAGGRSAASEIQSGRMISLEGRQTLRMEKSGRELRLWNQDSPAVSVRKWTLPQPRFGASVTRLADGRVLVWGGVDAKGDLLEGGYLLSPQAEGIEATDLDGTSARASHTATVLTDGRVFFAGGKGAAGQAQLWDPKAHRVEQVEMPERTGHTATLQPDGTVLLFGGAVAGMPAARALVFDPADRRFVARGTTWSDKLPLELAGSLPAAGDHQVDPEAGLTLRFNRPVRAADVGDAKISLMGPGGRVEAALTVAESGRLIFFQPAVSLFPDTHYTLLVEGLHALNGEALALNVVEFKTRAIEPENGSASHPTAAELSAVQPSKRLLGCGQTHPLPCRERASLQEGAWQPGRDNTDARWRITAKRAELLPLSVFEAAIIGSGRTAVSGQVLLVNDKPLAGVEISIGNSRTKTDPSGRFVLADVPHGHQELYVDGTSANVAGREYGQFVVGVEVSPKKLTRLPYTMYLPQISARDKTKIASPLKQDAVVTHPDMPGLQIHIPAGTVIRDRKGNLVRELAVVPTPVNRAPFPVPANYPMYFTLEPGGALIQGLTTQAAQGIKVLYPNYDKLPTGTRANFWIYEPSGGWRVYGQGRVTSDGTRIAPEAGVGLYQAMGASYSIDGNTPPPEPDKPEVSDGCGCEAGGAGATAGDPIDLYTGEFSYDEVDAVVGGLVPISVRRLYRSHETTKRDFGIGTAANFRFTLYAPAADYNQLQLVLPTGSPVLFDRVSGSGLTGQWAQAGTMSGYAGATITQGTPSGHGYLLELRDGSKMYFNQYSPNQLEWTLDRFGNRVDYVYDAGLMVQIISANGRYLAMEYDSDNRISAVKDPAGNAWTYTYDVNGYLSKVTRPDGSTRSYRYKISFVAQNVTYQARLESIYDGKNQRVLFNEFETLLGSMWTGRVVKQTQADGGVLKIEYDHSDGDTTGVLVTRPDGSKRRVVFDHRNRYPASDTVAYGTALAQTTRYERTARGQISAKIDALGRRVEYTRDERGRVTQVKAMAGTAQARTTQIAYNADGDLASVTDALNHKVSLGYTDRCLTSVTNALGKVIKATCNSAGQRLTLTNALGHTTSYTWTGEDLTQVSDPLGRKVKFRYDVLGRLIAAEDSQGNISRRQYDGLGRVVKASDPLGNTVETEFDANGNVAAILLPHGNGVTYAYDARDRQTMRTDALDQVERWTYDAMDRVKTYRDRRNRVTTLSYDVLGRSTAVAFPGAGGTLTSSYDAANRTVALADSLGGTLGWAYDAFDQVTEASTPQGTIQYEYDAVGRRTRMQAATQAEVVYTYDSADRLTGITQGAEAVSFAYDNADRLITQTLPNAVQTIYNYNTAGQVTGIAWGKAGQTALGSLGYGYDGLGRLVAQTGTHAPQMLPASSVNNAFDDNNRQTKANNVALSYDANGNLISDGVRSYVWNDRNQLGQIRQGASVIANFSYDALGRRGSRTENGVTTSYLYDGLDAVQEVQGGTANPLLIGLRIDQRFARNDSGGRTYFLTDLLGSTRVLTNAVGSVVQRYDYDPYGKVSQANAAYSNPYQYSGRELDLSGLYYYRARYYHAANGRFISEDPIQLAAGPNAYTYVGGNPNGATDPLGLCSCGLPNASSFMDSYPNYDDYSGSGVWSLIGGSLDDKYGANSPGGTEDSCAARASYGLNESGARIPAGSPGANRNWNGDNNRYIISAQKMNDYLRNAYGPPSQTLNSAGELANLRGGLGNGGAAIVSSGGHVGVVTGGYADPYVGSYLGDVWILPGGNCSCP</sequence>
<dbReference type="EMBL" id="SAWZ01000010">
    <property type="protein sequence ID" value="RXR01470.1"/>
    <property type="molecule type" value="Genomic_DNA"/>
</dbReference>
<feature type="region of interest" description="Disordered" evidence="3">
    <location>
        <begin position="659"/>
        <end position="683"/>
    </location>
</feature>
<dbReference type="SUPFAM" id="SSF49452">
    <property type="entry name" value="Starch-binding domain-like"/>
    <property type="match status" value="1"/>
</dbReference>
<dbReference type="OrthoDB" id="7030285at2"/>
<dbReference type="InterPro" id="IPR032812">
    <property type="entry name" value="SbsA_Ig"/>
</dbReference>
<dbReference type="InterPro" id="IPR006530">
    <property type="entry name" value="YD"/>
</dbReference>
<evidence type="ECO:0000256" key="1">
    <source>
        <dbReference type="ARBA" id="ARBA00022729"/>
    </source>
</evidence>
<dbReference type="NCBIfam" id="TIGR03696">
    <property type="entry name" value="Rhs_assc_core"/>
    <property type="match status" value="1"/>
</dbReference>
<dbReference type="RefSeq" id="WP_129472287.1">
    <property type="nucleotide sequence ID" value="NZ_SAWZ01000010.1"/>
</dbReference>
<dbReference type="Gene3D" id="2.120.10.80">
    <property type="entry name" value="Kelch-type beta propeller"/>
    <property type="match status" value="1"/>
</dbReference>